<keyword evidence="7" id="KW-0406">Ion transport</keyword>
<reference evidence="17" key="1">
    <citation type="submission" date="2022-09" db="EMBL/GenBank/DDBJ databases">
        <title>Intensive care unit water sources are persistently colonized with multi-drug resistant bacteria and are the site of extensive horizontal gene transfer of antibiotic resistance genes.</title>
        <authorList>
            <person name="Diorio-Toth L."/>
        </authorList>
    </citation>
    <scope>NUCLEOTIDE SEQUENCE</scope>
    <source>
        <strain evidence="17">GD04130</strain>
    </source>
</reference>
<dbReference type="CDD" id="cd01347">
    <property type="entry name" value="ligand_gated_channel"/>
    <property type="match status" value="1"/>
</dbReference>
<keyword evidence="11 12" id="KW-0998">Cell outer membrane</keyword>
<dbReference type="InterPro" id="IPR036942">
    <property type="entry name" value="Beta-barrel_TonB_sf"/>
</dbReference>
<dbReference type="GO" id="GO:0015344">
    <property type="term" value="F:siderophore uptake transmembrane transporter activity"/>
    <property type="evidence" value="ECO:0007669"/>
    <property type="project" value="TreeGrafter"/>
</dbReference>
<dbReference type="GO" id="GO:0009279">
    <property type="term" value="C:cell outer membrane"/>
    <property type="evidence" value="ECO:0007669"/>
    <property type="project" value="UniProtKB-SubCell"/>
</dbReference>
<dbReference type="InterPro" id="IPR000531">
    <property type="entry name" value="Beta-barrel_TonB"/>
</dbReference>
<accession>A0AA42L801</accession>
<dbReference type="Gene3D" id="2.40.170.20">
    <property type="entry name" value="TonB-dependent receptor, beta-barrel domain"/>
    <property type="match status" value="1"/>
</dbReference>
<feature type="signal peptide" evidence="14">
    <location>
        <begin position="1"/>
        <end position="22"/>
    </location>
</feature>
<dbReference type="GO" id="GO:0044718">
    <property type="term" value="P:siderophore transmembrane transport"/>
    <property type="evidence" value="ECO:0007669"/>
    <property type="project" value="TreeGrafter"/>
</dbReference>
<evidence type="ECO:0000259" key="15">
    <source>
        <dbReference type="Pfam" id="PF00593"/>
    </source>
</evidence>
<gene>
    <name evidence="17" type="ORF">N7330_12945</name>
</gene>
<dbReference type="PROSITE" id="PS52016">
    <property type="entry name" value="TONB_DEPENDENT_REC_3"/>
    <property type="match status" value="1"/>
</dbReference>
<keyword evidence="5 12" id="KW-0812">Transmembrane</keyword>
<dbReference type="PANTHER" id="PTHR30069">
    <property type="entry name" value="TONB-DEPENDENT OUTER MEMBRANE RECEPTOR"/>
    <property type="match status" value="1"/>
</dbReference>
<dbReference type="PANTHER" id="PTHR30069:SF53">
    <property type="entry name" value="COLICIN I RECEPTOR-RELATED"/>
    <property type="match status" value="1"/>
</dbReference>
<evidence type="ECO:0000256" key="12">
    <source>
        <dbReference type="PROSITE-ProRule" id="PRU01360"/>
    </source>
</evidence>
<feature type="chain" id="PRO_5041293436" evidence="14">
    <location>
        <begin position="23"/>
        <end position="662"/>
    </location>
</feature>
<protein>
    <submittedName>
        <fullName evidence="17">TonB-dependent receptor</fullName>
    </submittedName>
</protein>
<dbReference type="Pfam" id="PF00593">
    <property type="entry name" value="TonB_dep_Rec_b-barrel"/>
    <property type="match status" value="1"/>
</dbReference>
<dbReference type="Gene3D" id="2.170.130.10">
    <property type="entry name" value="TonB-dependent receptor, plug domain"/>
    <property type="match status" value="1"/>
</dbReference>
<keyword evidence="3 12" id="KW-0813">Transport</keyword>
<evidence type="ECO:0000256" key="6">
    <source>
        <dbReference type="ARBA" id="ARBA00022729"/>
    </source>
</evidence>
<dbReference type="SUPFAM" id="SSF56935">
    <property type="entry name" value="Porins"/>
    <property type="match status" value="1"/>
</dbReference>
<evidence type="ECO:0000256" key="10">
    <source>
        <dbReference type="ARBA" id="ARBA00023170"/>
    </source>
</evidence>
<comment type="caution">
    <text evidence="17">The sequence shown here is derived from an EMBL/GenBank/DDBJ whole genome shotgun (WGS) entry which is preliminary data.</text>
</comment>
<keyword evidence="9 12" id="KW-0472">Membrane</keyword>
<evidence type="ECO:0000256" key="3">
    <source>
        <dbReference type="ARBA" id="ARBA00022448"/>
    </source>
</evidence>
<evidence type="ECO:0000256" key="14">
    <source>
        <dbReference type="SAM" id="SignalP"/>
    </source>
</evidence>
<feature type="domain" description="TonB-dependent receptor-like beta-barrel" evidence="15">
    <location>
        <begin position="218"/>
        <end position="634"/>
    </location>
</feature>
<evidence type="ECO:0000259" key="16">
    <source>
        <dbReference type="Pfam" id="PF07715"/>
    </source>
</evidence>
<evidence type="ECO:0000313" key="18">
    <source>
        <dbReference type="Proteomes" id="UP001158297"/>
    </source>
</evidence>
<evidence type="ECO:0000256" key="9">
    <source>
        <dbReference type="ARBA" id="ARBA00023136"/>
    </source>
</evidence>
<evidence type="ECO:0000256" key="4">
    <source>
        <dbReference type="ARBA" id="ARBA00022452"/>
    </source>
</evidence>
<comment type="subcellular location">
    <subcellularLocation>
        <location evidence="1 12">Cell outer membrane</location>
        <topology evidence="1 12">Multi-pass membrane protein</topology>
    </subcellularLocation>
</comment>
<dbReference type="InterPro" id="IPR037066">
    <property type="entry name" value="Plug_dom_sf"/>
</dbReference>
<dbReference type="AlphaFoldDB" id="A0AA42L801"/>
<dbReference type="EMBL" id="JAODZU010000015">
    <property type="protein sequence ID" value="MDH0363946.1"/>
    <property type="molecule type" value="Genomic_DNA"/>
</dbReference>
<evidence type="ECO:0000256" key="5">
    <source>
        <dbReference type="ARBA" id="ARBA00022692"/>
    </source>
</evidence>
<comment type="similarity">
    <text evidence="2 12 13">Belongs to the TonB-dependent receptor family.</text>
</comment>
<name>A0AA42L801_9BURK</name>
<dbReference type="Proteomes" id="UP001158297">
    <property type="component" value="Unassembled WGS sequence"/>
</dbReference>
<dbReference type="RefSeq" id="WP_279860329.1">
    <property type="nucleotide sequence ID" value="NZ_JAODZU010000015.1"/>
</dbReference>
<evidence type="ECO:0000256" key="11">
    <source>
        <dbReference type="ARBA" id="ARBA00023237"/>
    </source>
</evidence>
<organism evidence="17 18">
    <name type="scientific">Comamonas aquatica</name>
    <dbReference type="NCBI Taxonomy" id="225991"/>
    <lineage>
        <taxon>Bacteria</taxon>
        <taxon>Pseudomonadati</taxon>
        <taxon>Pseudomonadota</taxon>
        <taxon>Betaproteobacteria</taxon>
        <taxon>Burkholderiales</taxon>
        <taxon>Comamonadaceae</taxon>
        <taxon>Comamonas</taxon>
    </lineage>
</organism>
<sequence length="662" mass="72340">MPCALRPLSLACLRALASLAHAQPSGDDPASLGSVVVTASGNAVDIRDAPASISVLTAEELRVRPAHELAELLTGVEGVTLNRSANGSPTIQMRGFDQAYTLILIDGKRVNASTSMFRGGAAYDSGWVPLDDIERVEVVRGPMSSLYGADAIGGVINIITKPVSKTWKGSITADTVLHQDRDLADSQKLGFAVSGPLAGEALGIKLYGNYDHRSDSQAESSFNAGYPLFARILNRHAGGQLAWRPDARQRVTLDADVSSKTQGMYTMEREALALRHQGHWDRMTTELTLATDEIRNLKGMIDAQTNPNQSNTYTLNGKASFPVDWGNQFVTVGVDARKERLYDRANLAGWPGVPSTQGSPSTSVTQYALFVEDEIRLTERLAVTLGNRFDHHEHFGGNHSPRAYGVFHLDDAWTLKGGISRAFRTPTLVQNSPNWGSVSCGSATTGCYIIGSRDLQPETALSKEIGVQYRQGAHSASVTVFDTKLKNMIDIDSRTRDVTLAPSLDNFVGFLPDGRPIFSYQNIHSARTRGLEGSWAWQVTPTLDVKTSYTYLSAKNTSKAVHTPLLNRSRHNLNVAANWRVHPDWNLGATWRLQSAQPLNSANTVRKPGHGLLDLSAAWQFRRDTTLRAGILNVADRTLDRVSASDYSDEGRRLFLSLNSRF</sequence>
<keyword evidence="6 14" id="KW-0732">Signal</keyword>
<evidence type="ECO:0000256" key="1">
    <source>
        <dbReference type="ARBA" id="ARBA00004571"/>
    </source>
</evidence>
<evidence type="ECO:0000256" key="8">
    <source>
        <dbReference type="ARBA" id="ARBA00023077"/>
    </source>
</evidence>
<evidence type="ECO:0000313" key="17">
    <source>
        <dbReference type="EMBL" id="MDH0363946.1"/>
    </source>
</evidence>
<evidence type="ECO:0000256" key="2">
    <source>
        <dbReference type="ARBA" id="ARBA00009810"/>
    </source>
</evidence>
<dbReference type="Pfam" id="PF07715">
    <property type="entry name" value="Plug"/>
    <property type="match status" value="1"/>
</dbReference>
<dbReference type="InterPro" id="IPR039426">
    <property type="entry name" value="TonB-dep_rcpt-like"/>
</dbReference>
<dbReference type="InterPro" id="IPR012910">
    <property type="entry name" value="Plug_dom"/>
</dbReference>
<evidence type="ECO:0000256" key="13">
    <source>
        <dbReference type="RuleBase" id="RU003357"/>
    </source>
</evidence>
<feature type="domain" description="TonB-dependent receptor plug" evidence="16">
    <location>
        <begin position="46"/>
        <end position="155"/>
    </location>
</feature>
<keyword evidence="10 17" id="KW-0675">Receptor</keyword>
<keyword evidence="4 12" id="KW-1134">Transmembrane beta strand</keyword>
<keyword evidence="8 13" id="KW-0798">TonB box</keyword>
<proteinExistence type="inferred from homology"/>
<evidence type="ECO:0000256" key="7">
    <source>
        <dbReference type="ARBA" id="ARBA00023065"/>
    </source>
</evidence>